<feature type="transmembrane region" description="Helical" evidence="5">
    <location>
        <begin position="162"/>
        <end position="182"/>
    </location>
</feature>
<dbReference type="OrthoDB" id="2544694at2759"/>
<keyword evidence="7" id="KW-1185">Reference proteome</keyword>
<evidence type="ECO:0000256" key="4">
    <source>
        <dbReference type="ARBA" id="ARBA00023136"/>
    </source>
</evidence>
<evidence type="ECO:0000256" key="2">
    <source>
        <dbReference type="ARBA" id="ARBA00022692"/>
    </source>
</evidence>
<dbReference type="Proteomes" id="UP000051836">
    <property type="component" value="Unassembled WGS sequence"/>
</dbReference>
<feature type="transmembrane region" description="Helical" evidence="5">
    <location>
        <begin position="194"/>
        <end position="215"/>
    </location>
</feature>
<evidence type="ECO:0000256" key="1">
    <source>
        <dbReference type="ARBA" id="ARBA00004141"/>
    </source>
</evidence>
<keyword evidence="2 5" id="KW-0812">Transmembrane</keyword>
<evidence type="ECO:0000256" key="3">
    <source>
        <dbReference type="ARBA" id="ARBA00022989"/>
    </source>
</evidence>
<reference evidence="6 7" key="1">
    <citation type="submission" date="2015-10" db="EMBL/GenBank/DDBJ databases">
        <authorList>
            <person name="Gilbert D.G."/>
        </authorList>
    </citation>
    <scope>NUCLEOTIDE SEQUENCE [LARGE SCALE GENOMIC DNA]</scope>
    <source>
        <strain evidence="6">FVVF132</strain>
    </source>
</reference>
<dbReference type="GO" id="GO:0016020">
    <property type="term" value="C:membrane"/>
    <property type="evidence" value="ECO:0007669"/>
    <property type="project" value="UniProtKB-SubCell"/>
</dbReference>
<comment type="caution">
    <text evidence="6">The sequence shown here is derived from an EMBL/GenBank/DDBJ whole genome shotgun (WGS) entry which is preliminary data.</text>
</comment>
<name>A0A0Q3Q758_AMAAE</name>
<accession>A0A0Q3Q758</accession>
<evidence type="ECO:0000256" key="5">
    <source>
        <dbReference type="SAM" id="Phobius"/>
    </source>
</evidence>
<dbReference type="EMBL" id="LMAW01001207">
    <property type="protein sequence ID" value="KQK84124.1"/>
    <property type="molecule type" value="Genomic_DNA"/>
</dbReference>
<dbReference type="AlphaFoldDB" id="A0A0Q3Q758"/>
<protein>
    <submittedName>
        <fullName evidence="6">Uncharacterized protein</fullName>
    </submittedName>
</protein>
<sequence>MVMDQHDPMAMDGNDPMAMDGNNRMATDGDDPMAMDGNDPMAVDGNDPMAMDGDDTMAMDGDDTMVVDGNDTMAMNGDDPMAVDWDDPMAMDGNNPMAMDGDNPMAMDGDDPMAMVVEWIPTSHRAITVAITGFAYTLGQILLAGVAFAVPHWRRLQLTVSLPFFGFLLYSWFSISFSYYGLAMDLQNFGVSIYLIQVIFGAVDFPAKLVVTISLSYVGRRLSLMVALFLAGLAIIANIFVPTGECWGQWDLLQGLVQPLMSPPVGHPNVVCSSPIASFSSH</sequence>
<comment type="subcellular location">
    <subcellularLocation>
        <location evidence="1">Membrane</location>
        <topology evidence="1">Multi-pass membrane protein</topology>
    </subcellularLocation>
</comment>
<keyword evidence="4 5" id="KW-0472">Membrane</keyword>
<evidence type="ECO:0000313" key="7">
    <source>
        <dbReference type="Proteomes" id="UP000051836"/>
    </source>
</evidence>
<dbReference type="PANTHER" id="PTHR24064">
    <property type="entry name" value="SOLUTE CARRIER FAMILY 22 MEMBER"/>
    <property type="match status" value="1"/>
</dbReference>
<feature type="transmembrane region" description="Helical" evidence="5">
    <location>
        <begin position="126"/>
        <end position="150"/>
    </location>
</feature>
<organism evidence="6 7">
    <name type="scientific">Amazona aestiva</name>
    <name type="common">Blue-fronted Amazon parrot</name>
    <dbReference type="NCBI Taxonomy" id="12930"/>
    <lineage>
        <taxon>Eukaryota</taxon>
        <taxon>Metazoa</taxon>
        <taxon>Chordata</taxon>
        <taxon>Craniata</taxon>
        <taxon>Vertebrata</taxon>
        <taxon>Euteleostomi</taxon>
        <taxon>Archelosauria</taxon>
        <taxon>Archosauria</taxon>
        <taxon>Dinosauria</taxon>
        <taxon>Saurischia</taxon>
        <taxon>Theropoda</taxon>
        <taxon>Coelurosauria</taxon>
        <taxon>Aves</taxon>
        <taxon>Neognathae</taxon>
        <taxon>Neoaves</taxon>
        <taxon>Telluraves</taxon>
        <taxon>Australaves</taxon>
        <taxon>Psittaciformes</taxon>
        <taxon>Psittacidae</taxon>
        <taxon>Amazona</taxon>
    </lineage>
</organism>
<keyword evidence="3 5" id="KW-1133">Transmembrane helix</keyword>
<proteinExistence type="predicted"/>
<gene>
    <name evidence="6" type="ORF">AAES_51683</name>
</gene>
<evidence type="ECO:0000313" key="6">
    <source>
        <dbReference type="EMBL" id="KQK84124.1"/>
    </source>
</evidence>
<dbReference type="STRING" id="12930.A0A0Q3Q758"/>
<feature type="transmembrane region" description="Helical" evidence="5">
    <location>
        <begin position="222"/>
        <end position="241"/>
    </location>
</feature>
<dbReference type="SUPFAM" id="SSF69349">
    <property type="entry name" value="Phage fibre proteins"/>
    <property type="match status" value="1"/>
</dbReference>